<dbReference type="Pfam" id="PF04757">
    <property type="entry name" value="Pex2_Pex12"/>
    <property type="match status" value="1"/>
</dbReference>
<dbReference type="GO" id="GO:0006635">
    <property type="term" value="P:fatty acid beta-oxidation"/>
    <property type="evidence" value="ECO:0007669"/>
    <property type="project" value="TreeGrafter"/>
</dbReference>
<dbReference type="InterPro" id="IPR045859">
    <property type="entry name" value="RING-HC_PEX2"/>
</dbReference>
<evidence type="ECO:0000256" key="17">
    <source>
        <dbReference type="ARBA" id="ARBA00034523"/>
    </source>
</evidence>
<keyword evidence="10" id="KW-0862">Zinc</keyword>
<accession>A0AA35P8W0</accession>
<evidence type="ECO:0000256" key="1">
    <source>
        <dbReference type="ARBA" id="ARBA00004585"/>
    </source>
</evidence>
<name>A0AA35P8W0_9SAUR</name>
<evidence type="ECO:0000256" key="11">
    <source>
        <dbReference type="ARBA" id="ARBA00022927"/>
    </source>
</evidence>
<dbReference type="SUPFAM" id="SSF57850">
    <property type="entry name" value="RING/U-box"/>
    <property type="match status" value="1"/>
</dbReference>
<dbReference type="AlphaFoldDB" id="A0AA35P8W0"/>
<dbReference type="EMBL" id="OX395132">
    <property type="protein sequence ID" value="CAI5779349.1"/>
    <property type="molecule type" value="Genomic_DNA"/>
</dbReference>
<evidence type="ECO:0000256" key="5">
    <source>
        <dbReference type="ARBA" id="ARBA00022679"/>
    </source>
</evidence>
<dbReference type="PANTHER" id="PTHR48178:SF1">
    <property type="entry name" value="PEROXISOME BIOGENESIS FACTOR 2"/>
    <property type="match status" value="1"/>
</dbReference>
<keyword evidence="9" id="KW-0833">Ubl conjugation pathway</keyword>
<evidence type="ECO:0000256" key="2">
    <source>
        <dbReference type="ARBA" id="ARBA00004906"/>
    </source>
</evidence>
<keyword evidence="14" id="KW-0576">Peroxisome</keyword>
<dbReference type="Gene3D" id="3.30.40.10">
    <property type="entry name" value="Zinc/RING finger domain, C3HC4 (zinc finger)"/>
    <property type="match status" value="1"/>
</dbReference>
<evidence type="ECO:0000256" key="3">
    <source>
        <dbReference type="ARBA" id="ARBA00008704"/>
    </source>
</evidence>
<organism evidence="21 22">
    <name type="scientific">Podarcis lilfordi</name>
    <name type="common">Lilford's wall lizard</name>
    <dbReference type="NCBI Taxonomy" id="74358"/>
    <lineage>
        <taxon>Eukaryota</taxon>
        <taxon>Metazoa</taxon>
        <taxon>Chordata</taxon>
        <taxon>Craniata</taxon>
        <taxon>Vertebrata</taxon>
        <taxon>Euteleostomi</taxon>
        <taxon>Lepidosauria</taxon>
        <taxon>Squamata</taxon>
        <taxon>Bifurcata</taxon>
        <taxon>Unidentata</taxon>
        <taxon>Episquamata</taxon>
        <taxon>Laterata</taxon>
        <taxon>Lacertibaenia</taxon>
        <taxon>Lacertidae</taxon>
        <taxon>Podarcis</taxon>
    </lineage>
</organism>
<dbReference type="SUPFAM" id="SSF53098">
    <property type="entry name" value="Ribonuclease H-like"/>
    <property type="match status" value="1"/>
</dbReference>
<dbReference type="PANTHER" id="PTHR48178">
    <property type="entry name" value="PEROXISOME BIOGENESIS FACTOR 2"/>
    <property type="match status" value="1"/>
</dbReference>
<dbReference type="InterPro" id="IPR013083">
    <property type="entry name" value="Znf_RING/FYVE/PHD"/>
</dbReference>
<dbReference type="GO" id="GO:0005778">
    <property type="term" value="C:peroxisomal membrane"/>
    <property type="evidence" value="ECO:0007669"/>
    <property type="project" value="UniProtKB-SubCell"/>
</dbReference>
<dbReference type="Proteomes" id="UP001178461">
    <property type="component" value="Chromosome 7"/>
</dbReference>
<keyword evidence="7" id="KW-0479">Metal-binding</keyword>
<reference evidence="21" key="1">
    <citation type="submission" date="2022-12" db="EMBL/GenBank/DDBJ databases">
        <authorList>
            <person name="Alioto T."/>
            <person name="Alioto T."/>
            <person name="Gomez Garrido J."/>
        </authorList>
    </citation>
    <scope>NUCLEOTIDE SEQUENCE</scope>
</reference>
<keyword evidence="6" id="KW-0812">Transmembrane</keyword>
<evidence type="ECO:0000256" key="19">
    <source>
        <dbReference type="PROSITE-ProRule" id="PRU00175"/>
    </source>
</evidence>
<protein>
    <recommendedName>
        <fullName evidence="18">Peroxisome biogenesis factor 2</fullName>
        <ecNumber evidence="17">2.3.2.36</ecNumber>
    </recommendedName>
    <alternativeName>
        <fullName evidence="15">Peroxin-2</fullName>
    </alternativeName>
</protein>
<evidence type="ECO:0000259" key="20">
    <source>
        <dbReference type="PROSITE" id="PS50089"/>
    </source>
</evidence>
<dbReference type="GO" id="GO:0008270">
    <property type="term" value="F:zinc ion binding"/>
    <property type="evidence" value="ECO:0007669"/>
    <property type="project" value="UniProtKB-KW"/>
</dbReference>
<sequence length="1025" mass="117719">MSTLSSYFVPLSQKRKAEEAAEIVESTSDPFKHCKTNTEDTCGQEDGSSGKDWPECWTLLQKNDFCQRNEWLFVNNKRLGCKVCRDVGSLPVEKRMGMKISVEWANCKISHFGESRKQQLMSLRKKIFEHKESGAHKAAERIKSESKNEKLDKVILNTTKVFRTAYKVAKKNQAFNNFEDEINLQELNGLDMGYTFHSTNACINILNHIADEMRKTLISNIVNSKNKMSLIIDESTTVNNKITLIVSIRVVLPKHSTPVSLFLDLIELQDTTARGILSSLICHLESLGISEDYLKEYLLSVTCDGAAVLFGAHGGVKRLIKEKFPSVIFWRCANHRLELSVSDTVNKVVGVNHFKNFMDKLYVTYHASPENARELEECAATLELQLLKIGRILSTRWVASSFCTVFAVWQDYEALVYHFQEAKEDRRRSKTDRCLYEGLLRTITSCEFVLDLGLMCDALQVLSELSLDLQERNIDLFTADRKIKNTVQLFEERIENPGPYYNIALQSQKTMKFKGSELHKNEKLTPTISSPAFYESLKETVRKCILEGDDADLPECAKVLDSKYWPENPGKQLTFGETEIRKLAQKFCLNEKETILGFHEYLEENEVPDKLLPLMHALSTIAVSSTECERGLSQMNLTVTSSRSSLVIRTVSSLMFIRMVGPPLTQFNPTKYVESWLLQGHHHAVDTKSRKRSREDEGPVCLSVIRNSSNVHYRESHMLTMASGDGNRKEVTPVLRISQLDALELNKALEQLVWSQFTRCFQGFKPGLLARFEPELKASLWLFLWRFTVYSKNATVGQAILNIQYKNDLSQMQKYQALSKQQKYWYLICTVGGKWLEERCYGLFSNRPLESFRKTKYFINMVFGLIRFCELLNFLAFLQKGKFATLTERILQIRSVFCQPQSVRQIGFEYTNRELLWHGFAEFLIFLLPLINMQKLKLKVSSWSLPISGGTRNENNSATCCKECSLCGEWPTLPHTIGCSHVFCYYCIKSNYLFDLYFTCPKCGTEVQDLQPLKYKLEMKEVDTH</sequence>
<comment type="subcellular location">
    <subcellularLocation>
        <location evidence="1">Peroxisome membrane</location>
        <topology evidence="1">Multi-pass membrane protein</topology>
    </subcellularLocation>
</comment>
<keyword evidence="12" id="KW-1133">Transmembrane helix</keyword>
<gene>
    <name evidence="21" type="ORF">PODLI_1B040203</name>
</gene>
<evidence type="ECO:0000256" key="7">
    <source>
        <dbReference type="ARBA" id="ARBA00022723"/>
    </source>
</evidence>
<dbReference type="GO" id="GO:0016558">
    <property type="term" value="P:protein import into peroxisome matrix"/>
    <property type="evidence" value="ECO:0007669"/>
    <property type="project" value="InterPro"/>
</dbReference>
<keyword evidence="4" id="KW-0813">Transport</keyword>
<dbReference type="GO" id="GO:0000038">
    <property type="term" value="P:very long-chain fatty acid metabolic process"/>
    <property type="evidence" value="ECO:0007669"/>
    <property type="project" value="TreeGrafter"/>
</dbReference>
<evidence type="ECO:0000256" key="13">
    <source>
        <dbReference type="ARBA" id="ARBA00023136"/>
    </source>
</evidence>
<evidence type="ECO:0000256" key="15">
    <source>
        <dbReference type="ARBA" id="ARBA00032511"/>
    </source>
</evidence>
<proteinExistence type="inferred from homology"/>
<evidence type="ECO:0000256" key="10">
    <source>
        <dbReference type="ARBA" id="ARBA00022833"/>
    </source>
</evidence>
<dbReference type="SMART" id="SM00184">
    <property type="entry name" value="RING"/>
    <property type="match status" value="1"/>
</dbReference>
<evidence type="ECO:0000256" key="4">
    <source>
        <dbReference type="ARBA" id="ARBA00022448"/>
    </source>
</evidence>
<evidence type="ECO:0000256" key="16">
    <source>
        <dbReference type="ARBA" id="ARBA00034438"/>
    </source>
</evidence>
<comment type="catalytic activity">
    <reaction evidence="16">
        <text>[E2 ubiquitin-conjugating enzyme]-S-ubiquitinyl-L-cysteine + [acceptor protein]-L-cysteine = [E2 ubiquitin-conjugating enzyme]-L-cysteine + [acceptor protein]-S-ubiquitinyl-L-cysteine.</text>
        <dbReference type="EC" id="2.3.2.36"/>
    </reaction>
</comment>
<dbReference type="InterPro" id="IPR017907">
    <property type="entry name" value="Znf_RING_CS"/>
</dbReference>
<evidence type="ECO:0000256" key="8">
    <source>
        <dbReference type="ARBA" id="ARBA00022771"/>
    </source>
</evidence>
<keyword evidence="11" id="KW-0653">Protein transport</keyword>
<evidence type="ECO:0000256" key="14">
    <source>
        <dbReference type="ARBA" id="ARBA00023140"/>
    </source>
</evidence>
<dbReference type="GO" id="GO:0061630">
    <property type="term" value="F:ubiquitin protein ligase activity"/>
    <property type="evidence" value="ECO:0007669"/>
    <property type="project" value="UniProtKB-EC"/>
</dbReference>
<dbReference type="PROSITE" id="PS50089">
    <property type="entry name" value="ZF_RING_2"/>
    <property type="match status" value="1"/>
</dbReference>
<dbReference type="InterPro" id="IPR001841">
    <property type="entry name" value="Znf_RING"/>
</dbReference>
<dbReference type="CDD" id="cd16526">
    <property type="entry name" value="RING-HC_PEX2"/>
    <property type="match status" value="1"/>
</dbReference>
<dbReference type="GO" id="GO:0016593">
    <property type="term" value="C:Cdc73/Paf1 complex"/>
    <property type="evidence" value="ECO:0007669"/>
    <property type="project" value="TreeGrafter"/>
</dbReference>
<keyword evidence="22" id="KW-1185">Reference proteome</keyword>
<comment type="pathway">
    <text evidence="2">Protein modification; protein ubiquitination.</text>
</comment>
<dbReference type="InterPro" id="IPR006845">
    <property type="entry name" value="Pex_N"/>
</dbReference>
<feature type="domain" description="RING-type" evidence="20">
    <location>
        <begin position="964"/>
        <end position="1003"/>
    </location>
</feature>
<dbReference type="InterPro" id="IPR012337">
    <property type="entry name" value="RNaseH-like_sf"/>
</dbReference>
<keyword evidence="8 19" id="KW-0863">Zinc-finger</keyword>
<dbReference type="EC" id="2.3.2.36" evidence="17"/>
<keyword evidence="13" id="KW-0472">Membrane</keyword>
<evidence type="ECO:0000256" key="6">
    <source>
        <dbReference type="ARBA" id="ARBA00022692"/>
    </source>
</evidence>
<evidence type="ECO:0000256" key="12">
    <source>
        <dbReference type="ARBA" id="ARBA00022989"/>
    </source>
</evidence>
<dbReference type="InterPro" id="IPR025654">
    <property type="entry name" value="PEX2/10"/>
</dbReference>
<evidence type="ECO:0000313" key="22">
    <source>
        <dbReference type="Proteomes" id="UP001178461"/>
    </source>
</evidence>
<comment type="similarity">
    <text evidence="3">Belongs to the pex2/pex10/pex12 family.</text>
</comment>
<evidence type="ECO:0000256" key="18">
    <source>
        <dbReference type="ARBA" id="ARBA00034543"/>
    </source>
</evidence>
<keyword evidence="5" id="KW-0808">Transferase</keyword>
<dbReference type="PROSITE" id="PS00518">
    <property type="entry name" value="ZF_RING_1"/>
    <property type="match status" value="1"/>
</dbReference>
<evidence type="ECO:0000313" key="21">
    <source>
        <dbReference type="EMBL" id="CAI5779349.1"/>
    </source>
</evidence>
<evidence type="ECO:0000256" key="9">
    <source>
        <dbReference type="ARBA" id="ARBA00022786"/>
    </source>
</evidence>